<protein>
    <submittedName>
        <fullName evidence="1">Uncharacterized protein</fullName>
    </submittedName>
</protein>
<organism evidence="1 2">
    <name type="scientific">Romboutsia ilealis</name>
    <dbReference type="NCBI Taxonomy" id="1115758"/>
    <lineage>
        <taxon>Bacteria</taxon>
        <taxon>Bacillati</taxon>
        <taxon>Bacillota</taxon>
        <taxon>Clostridia</taxon>
        <taxon>Peptostreptococcales</taxon>
        <taxon>Peptostreptococcaceae</taxon>
        <taxon>Romboutsia</taxon>
    </lineage>
</organism>
<dbReference type="Proteomes" id="UP000245622">
    <property type="component" value="Chromosome 1"/>
</dbReference>
<evidence type="ECO:0000313" key="1">
    <source>
        <dbReference type="EMBL" id="CED94047.1"/>
    </source>
</evidence>
<reference evidence="1 2" key="1">
    <citation type="submission" date="2014-04" db="EMBL/GenBank/DDBJ databases">
        <authorList>
            <person name="Hornung B.V."/>
        </authorList>
    </citation>
    <scope>NUCLEOTIDE SEQUENCE [LARGE SCALE GENOMIC DNA]</scope>
    <source>
        <strain evidence="1 2">CRIB</strain>
    </source>
</reference>
<evidence type="ECO:0000313" key="2">
    <source>
        <dbReference type="Proteomes" id="UP000245622"/>
    </source>
</evidence>
<dbReference type="EMBL" id="LN555523">
    <property type="protein sequence ID" value="CED94047.1"/>
    <property type="molecule type" value="Genomic_DNA"/>
</dbReference>
<dbReference type="KEGG" id="ril:CRIB_1439"/>
<keyword evidence="2" id="KW-1185">Reference proteome</keyword>
<gene>
    <name evidence="1" type="ORF">CRIB_1439</name>
</gene>
<proteinExistence type="predicted"/>
<accession>A0A1V1I1N7</accession>
<dbReference type="AlphaFoldDB" id="A0A1V1I1N7"/>
<sequence length="31" mass="3469">MPTLEKVTHEEDKRDFCLTDCGPSDGCNPDD</sequence>
<name>A0A1V1I1N7_9FIRM</name>